<gene>
    <name evidence="1" type="ORF">DKJ25_04335</name>
</gene>
<name>A0A5V5X2H0_SALET</name>
<reference evidence="1" key="1">
    <citation type="submission" date="2018-05" db="EMBL/GenBank/DDBJ databases">
        <authorList>
            <person name="Ashton P.M."/>
            <person name="Dallman T."/>
            <person name="Nair S."/>
            <person name="De Pinna E."/>
            <person name="Peters T."/>
            <person name="Grant K."/>
        </authorList>
    </citation>
    <scope>NUCLEOTIDE SEQUENCE</scope>
    <source>
        <strain evidence="1">311421</strain>
    </source>
</reference>
<organism evidence="1">
    <name type="scientific">Salmonella enterica subsp. enterica serovar Bareilly</name>
    <dbReference type="NCBI Taxonomy" id="58096"/>
    <lineage>
        <taxon>Bacteria</taxon>
        <taxon>Pseudomonadati</taxon>
        <taxon>Pseudomonadota</taxon>
        <taxon>Gammaproteobacteria</taxon>
        <taxon>Enterobacterales</taxon>
        <taxon>Enterobacteriaceae</taxon>
        <taxon>Salmonella</taxon>
    </lineage>
</organism>
<protein>
    <submittedName>
        <fullName evidence="1">Uncharacterized protein</fullName>
    </submittedName>
</protein>
<comment type="caution">
    <text evidence="1">The sequence shown here is derived from an EMBL/GenBank/DDBJ whole genome shotgun (WGS) entry which is preliminary data.</text>
</comment>
<evidence type="ECO:0000313" key="1">
    <source>
        <dbReference type="EMBL" id="EBU6543793.1"/>
    </source>
</evidence>
<sequence>MFSHQQDAGSQTEQIGRLFNFDGALTKREQIPNEMGLDWRVVELRPSCTDRAGLRSHLKSGN</sequence>
<accession>A0A5V5X2H0</accession>
<proteinExistence type="predicted"/>
<dbReference type="AlphaFoldDB" id="A0A5V5X2H0"/>
<dbReference type="EMBL" id="AAHCTI010000002">
    <property type="protein sequence ID" value="EBU6543793.1"/>
    <property type="molecule type" value="Genomic_DNA"/>
</dbReference>